<evidence type="ECO:0000256" key="10">
    <source>
        <dbReference type="ARBA" id="ARBA00022946"/>
    </source>
</evidence>
<gene>
    <name evidence="18" type="primary">NDUFB5</name>
</gene>
<comment type="subunit">
    <text evidence="4">Complex I is composed of 45 different subunits.</text>
</comment>
<evidence type="ECO:0000256" key="13">
    <source>
        <dbReference type="ARBA" id="ARBA00023128"/>
    </source>
</evidence>
<evidence type="ECO:0000256" key="3">
    <source>
        <dbReference type="ARBA" id="ARBA00007152"/>
    </source>
</evidence>
<evidence type="ECO:0000313" key="19">
    <source>
        <dbReference type="Proteomes" id="UP000694569"/>
    </source>
</evidence>
<evidence type="ECO:0000256" key="17">
    <source>
        <dbReference type="SAM" id="Phobius"/>
    </source>
</evidence>
<keyword evidence="10" id="KW-0809">Transit peptide</keyword>
<reference evidence="18" key="1">
    <citation type="submission" date="2025-08" db="UniProtKB">
        <authorList>
            <consortium name="Ensembl"/>
        </authorList>
    </citation>
    <scope>IDENTIFICATION</scope>
</reference>
<evidence type="ECO:0000256" key="12">
    <source>
        <dbReference type="ARBA" id="ARBA00022989"/>
    </source>
</evidence>
<dbReference type="Proteomes" id="UP000694569">
    <property type="component" value="Unplaced"/>
</dbReference>
<evidence type="ECO:0000256" key="9">
    <source>
        <dbReference type="ARBA" id="ARBA00022792"/>
    </source>
</evidence>
<proteinExistence type="inferred from homology"/>
<keyword evidence="8 17" id="KW-0812">Transmembrane</keyword>
<name>A0A8C5R2K1_9ANUR</name>
<dbReference type="AlphaFoldDB" id="A0A8C5R2K1"/>
<dbReference type="OrthoDB" id="9995605at2759"/>
<evidence type="ECO:0000256" key="1">
    <source>
        <dbReference type="ARBA" id="ARBA00003195"/>
    </source>
</evidence>
<protein>
    <recommendedName>
        <fullName evidence="5">NADH dehydrogenase [ubiquinone] 1 beta subcomplex subunit 5, mitochondrial</fullName>
    </recommendedName>
    <alternativeName>
        <fullName evidence="16">Complex I-SGDH</fullName>
    </alternativeName>
    <alternativeName>
        <fullName evidence="15">NADH-ubiquinone oxidoreductase SGDH subunit</fullName>
    </alternativeName>
</protein>
<dbReference type="Pfam" id="PF09781">
    <property type="entry name" value="NDUF_B5"/>
    <property type="match status" value="1"/>
</dbReference>
<evidence type="ECO:0000256" key="6">
    <source>
        <dbReference type="ARBA" id="ARBA00022448"/>
    </source>
</evidence>
<evidence type="ECO:0000256" key="7">
    <source>
        <dbReference type="ARBA" id="ARBA00022660"/>
    </source>
</evidence>
<dbReference type="GO" id="GO:0005743">
    <property type="term" value="C:mitochondrial inner membrane"/>
    <property type="evidence" value="ECO:0007669"/>
    <property type="project" value="UniProtKB-SubCell"/>
</dbReference>
<evidence type="ECO:0000313" key="18">
    <source>
        <dbReference type="Ensembl" id="ENSLLEP00000044752.1"/>
    </source>
</evidence>
<keyword evidence="14 17" id="KW-0472">Membrane</keyword>
<dbReference type="GeneTree" id="ENSGT00390000009980"/>
<keyword evidence="9" id="KW-0999">Mitochondrion inner membrane</keyword>
<evidence type="ECO:0000256" key="15">
    <source>
        <dbReference type="ARBA" id="ARBA00032395"/>
    </source>
</evidence>
<dbReference type="Ensembl" id="ENSLLET00000046542.1">
    <property type="protein sequence ID" value="ENSLLEP00000044752.1"/>
    <property type="gene ID" value="ENSLLEG00000028412.1"/>
</dbReference>
<sequence>MSTSILALTRHGGRGFVAMVHEHPQSRASPSANMAGMSLLKSAVSLASRVLPASRPALAGKTLLGSLLRAGNVPVRFGSQGKRLFVIQPSHYYDKRFLRLCRYYILLTGIPVFAFITYVNIFIGEAELAEIPEGYVPEHWEYYKHPITRWIVRNITETPESTYEKTLAVLQIESEKVDLRMKHAEARRLMRQRGDGPWFFYESLDEKLISNQHKVYPDD</sequence>
<evidence type="ECO:0000256" key="11">
    <source>
        <dbReference type="ARBA" id="ARBA00022982"/>
    </source>
</evidence>
<keyword evidence="11" id="KW-0249">Electron transport</keyword>
<reference evidence="18" key="2">
    <citation type="submission" date="2025-09" db="UniProtKB">
        <authorList>
            <consortium name="Ensembl"/>
        </authorList>
    </citation>
    <scope>IDENTIFICATION</scope>
</reference>
<comment type="similarity">
    <text evidence="3">Belongs to the complex I NDUFB5 subunit family.</text>
</comment>
<comment type="function">
    <text evidence="1">Accessory subunit of the mitochondrial membrane respiratory chain NADH dehydrogenase (Complex I), that is believed not to be involved in catalysis. Complex I functions in the transfer of electrons from NADH to the respiratory chain. The immediate electron acceptor for the enzyme is believed to be ubiquinone.</text>
</comment>
<accession>A0A8C5R2K1</accession>
<dbReference type="InterPro" id="IPR019173">
    <property type="entry name" value="NADH_UbQ_OxRdtase_B5_su"/>
</dbReference>
<keyword evidence="6" id="KW-0813">Transport</keyword>
<evidence type="ECO:0000256" key="14">
    <source>
        <dbReference type="ARBA" id="ARBA00023136"/>
    </source>
</evidence>
<keyword evidence="19" id="KW-1185">Reference proteome</keyword>
<keyword evidence="7" id="KW-0679">Respiratory chain</keyword>
<evidence type="ECO:0000256" key="5">
    <source>
        <dbReference type="ARBA" id="ARBA00015175"/>
    </source>
</evidence>
<evidence type="ECO:0000256" key="2">
    <source>
        <dbReference type="ARBA" id="ARBA00004434"/>
    </source>
</evidence>
<keyword evidence="12 17" id="KW-1133">Transmembrane helix</keyword>
<dbReference type="PANTHER" id="PTHR13178:SF0">
    <property type="entry name" value="NADH DEHYDROGENASE [UBIQUINONE] 1 BETA SUBCOMPLEX SUBUNIT 5, MITOCHONDRIAL"/>
    <property type="match status" value="1"/>
</dbReference>
<organism evidence="18 19">
    <name type="scientific">Leptobrachium leishanense</name>
    <name type="common">Leishan spiny toad</name>
    <dbReference type="NCBI Taxonomy" id="445787"/>
    <lineage>
        <taxon>Eukaryota</taxon>
        <taxon>Metazoa</taxon>
        <taxon>Chordata</taxon>
        <taxon>Craniata</taxon>
        <taxon>Vertebrata</taxon>
        <taxon>Euteleostomi</taxon>
        <taxon>Amphibia</taxon>
        <taxon>Batrachia</taxon>
        <taxon>Anura</taxon>
        <taxon>Pelobatoidea</taxon>
        <taxon>Megophryidae</taxon>
        <taxon>Leptobrachium</taxon>
    </lineage>
</organism>
<evidence type="ECO:0000256" key="16">
    <source>
        <dbReference type="ARBA" id="ARBA00032550"/>
    </source>
</evidence>
<comment type="subcellular location">
    <subcellularLocation>
        <location evidence="2">Mitochondrion inner membrane</location>
        <topology evidence="2">Single-pass membrane protein</topology>
    </subcellularLocation>
</comment>
<feature type="transmembrane region" description="Helical" evidence="17">
    <location>
        <begin position="103"/>
        <end position="123"/>
    </location>
</feature>
<evidence type="ECO:0000256" key="4">
    <source>
        <dbReference type="ARBA" id="ARBA00011533"/>
    </source>
</evidence>
<dbReference type="PANTHER" id="PTHR13178">
    <property type="entry name" value="NADH-UBIQUINONE OXIDOREDUCTASE SGDH SUBUNIT"/>
    <property type="match status" value="1"/>
</dbReference>
<keyword evidence="13" id="KW-0496">Mitochondrion</keyword>
<evidence type="ECO:0000256" key="8">
    <source>
        <dbReference type="ARBA" id="ARBA00022692"/>
    </source>
</evidence>